<proteinExistence type="predicted"/>
<accession>A0A183HC96</accession>
<name>A0A183HC96_9BILA</name>
<dbReference type="EMBL" id="UZAJ01004222">
    <property type="protein sequence ID" value="VDO42089.1"/>
    <property type="molecule type" value="Genomic_DNA"/>
</dbReference>
<keyword evidence="2" id="KW-1185">Reference proteome</keyword>
<evidence type="ECO:0000313" key="3">
    <source>
        <dbReference type="WBParaSite" id="OFLC_0000510701-mRNA-1"/>
    </source>
</evidence>
<gene>
    <name evidence="1" type="ORF">OFLC_LOCUS5107</name>
</gene>
<sequence>MLTDVNIAGKTFTEILESEYWKLKYSLICKIESSCLRFFFVKILGRRRFTSFKDFMSTTNYSFHMPQKTAQTKIYRSICNQYEGNVARITRTDHYLVRTVPNKLFLCRQRNKVLCLNCEARFCVAKLVEFLEDVHKVRNL</sequence>
<dbReference type="STRING" id="387005.A0A183HC96"/>
<dbReference type="Proteomes" id="UP000267606">
    <property type="component" value="Unassembled WGS sequence"/>
</dbReference>
<reference evidence="1 2" key="2">
    <citation type="submission" date="2018-11" db="EMBL/GenBank/DDBJ databases">
        <authorList>
            <consortium name="Pathogen Informatics"/>
        </authorList>
    </citation>
    <scope>NUCLEOTIDE SEQUENCE [LARGE SCALE GENOMIC DNA]</scope>
</reference>
<reference evidence="3" key="1">
    <citation type="submission" date="2016-06" db="UniProtKB">
        <authorList>
            <consortium name="WormBaseParasite"/>
        </authorList>
    </citation>
    <scope>IDENTIFICATION</scope>
</reference>
<organism evidence="3">
    <name type="scientific">Onchocerca flexuosa</name>
    <dbReference type="NCBI Taxonomy" id="387005"/>
    <lineage>
        <taxon>Eukaryota</taxon>
        <taxon>Metazoa</taxon>
        <taxon>Ecdysozoa</taxon>
        <taxon>Nematoda</taxon>
        <taxon>Chromadorea</taxon>
        <taxon>Rhabditida</taxon>
        <taxon>Spirurina</taxon>
        <taxon>Spiruromorpha</taxon>
        <taxon>Filarioidea</taxon>
        <taxon>Onchocercidae</taxon>
        <taxon>Onchocerca</taxon>
    </lineage>
</organism>
<dbReference type="WBParaSite" id="OFLC_0000510701-mRNA-1">
    <property type="protein sequence ID" value="OFLC_0000510701-mRNA-1"/>
    <property type="gene ID" value="OFLC_0000510701"/>
</dbReference>
<protein>
    <submittedName>
        <fullName evidence="3">C2H2-type domain-containing protein</fullName>
    </submittedName>
</protein>
<evidence type="ECO:0000313" key="1">
    <source>
        <dbReference type="EMBL" id="VDO42089.1"/>
    </source>
</evidence>
<evidence type="ECO:0000313" key="2">
    <source>
        <dbReference type="Proteomes" id="UP000267606"/>
    </source>
</evidence>
<dbReference type="AlphaFoldDB" id="A0A183HC96"/>